<dbReference type="Gene3D" id="3.90.1140.10">
    <property type="entry name" value="Cyclic phosphodiesterase"/>
    <property type="match status" value="1"/>
</dbReference>
<proteinExistence type="predicted"/>
<keyword evidence="2" id="KW-1185">Reference proteome</keyword>
<evidence type="ECO:0000313" key="1">
    <source>
        <dbReference type="EMBL" id="WAJ72338.1"/>
    </source>
</evidence>
<gene>
    <name evidence="1" type="ORF">OLW01_16495</name>
</gene>
<dbReference type="Proteomes" id="UP001163726">
    <property type="component" value="Plasmid pCadTS8_2"/>
</dbReference>
<dbReference type="RefSeq" id="WP_268077078.1">
    <property type="nucleotide sequence ID" value="NZ_CP109967.1"/>
</dbReference>
<geneLocation type="plasmid" evidence="1 2">
    <name>pCadTS8_2</name>
</geneLocation>
<evidence type="ECO:0008006" key="3">
    <source>
        <dbReference type="Google" id="ProtNLM"/>
    </source>
</evidence>
<dbReference type="InterPro" id="IPR009097">
    <property type="entry name" value="Cyclic_Pdiesterase"/>
</dbReference>
<evidence type="ECO:0000313" key="2">
    <source>
        <dbReference type="Proteomes" id="UP001163726"/>
    </source>
</evidence>
<dbReference type="EMBL" id="CP109967">
    <property type="protein sequence ID" value="WAJ72338.1"/>
    <property type="molecule type" value="Genomic_DNA"/>
</dbReference>
<organism evidence="1 2">
    <name type="scientific">Catenovulum adriaticum</name>
    <dbReference type="NCBI Taxonomy" id="2984846"/>
    <lineage>
        <taxon>Bacteria</taxon>
        <taxon>Pseudomonadati</taxon>
        <taxon>Pseudomonadota</taxon>
        <taxon>Gammaproteobacteria</taxon>
        <taxon>Alteromonadales</taxon>
        <taxon>Alteromonadaceae</taxon>
        <taxon>Catenovulum</taxon>
    </lineage>
</organism>
<name>A0ABY7ASU6_9ALTE</name>
<accession>A0ABY7ASU6</accession>
<protein>
    <recommendedName>
        <fullName evidence="3">2'-5' RNA ligase</fullName>
    </recommendedName>
</protein>
<dbReference type="SUPFAM" id="SSF55144">
    <property type="entry name" value="LigT-like"/>
    <property type="match status" value="1"/>
</dbReference>
<reference evidence="1" key="1">
    <citation type="submission" date="2022-10" db="EMBL/GenBank/DDBJ databases">
        <title>Catenovulum adriacola sp. nov. isolated in the Harbour of Susak.</title>
        <authorList>
            <person name="Schoch T."/>
            <person name="Reich S.J."/>
            <person name="Stoeferle S."/>
            <person name="Flaiz M."/>
            <person name="Kazda M."/>
            <person name="Riedel C.U."/>
            <person name="Duerre P."/>
        </authorList>
    </citation>
    <scope>NUCLEOTIDE SEQUENCE</scope>
    <source>
        <strain evidence="1">TS8</strain>
        <plasmid evidence="1">pCadTS8_2</plasmid>
    </source>
</reference>
<sequence>MLKKIYDDMWDESYQKIMAGQYQTDPLINDPSDTRRGVTALAYLQNNNREVSLNINRFLSQLQNIEPKQYYYPENELHLTILSIISCISGLKLSELNTALYLEIFNQCMTKVKPIEIQFKGVTASPSCILIQGFPVGDGLIDLRHELRQKYKASAVHTSIDSRYALSTAHLTVVRFCSALKNKQSMMHLLAQYKNYDFGQVCFNEFELVFNNWYQNLSATKGLGRHNVR</sequence>
<keyword evidence="1" id="KW-0614">Plasmid</keyword>